<reference evidence="2 3" key="1">
    <citation type="journal article" date="2019" name="Int. J. Syst. Evol. Microbiol.">
        <title>The Global Catalogue of Microorganisms (GCM) 10K type strain sequencing project: providing services to taxonomists for standard genome sequencing and annotation.</title>
        <authorList>
            <consortium name="The Broad Institute Genomics Platform"/>
            <consortium name="The Broad Institute Genome Sequencing Center for Infectious Disease"/>
            <person name="Wu L."/>
            <person name="Ma J."/>
        </authorList>
    </citation>
    <scope>NUCLEOTIDE SEQUENCE [LARGE SCALE GENOMIC DNA]</scope>
    <source>
        <strain evidence="2 3">JCM 11117</strain>
    </source>
</reference>
<evidence type="ECO:0000259" key="1">
    <source>
        <dbReference type="PROSITE" id="PS51340"/>
    </source>
</evidence>
<evidence type="ECO:0000313" key="3">
    <source>
        <dbReference type="Proteomes" id="UP001499967"/>
    </source>
</evidence>
<name>A0ABN1N6H3_9PSEU</name>
<proteinExistence type="predicted"/>
<dbReference type="Proteomes" id="UP001499967">
    <property type="component" value="Unassembled WGS sequence"/>
</dbReference>
<evidence type="ECO:0000313" key="2">
    <source>
        <dbReference type="EMBL" id="GAA0895079.1"/>
    </source>
</evidence>
<dbReference type="Pfam" id="PF03476">
    <property type="entry name" value="MOSC_N"/>
    <property type="match status" value="1"/>
</dbReference>
<dbReference type="InterPro" id="IPR005302">
    <property type="entry name" value="MoCF_Sase_C"/>
</dbReference>
<dbReference type="InterPro" id="IPR011037">
    <property type="entry name" value="Pyrv_Knase-like_insert_dom_sf"/>
</dbReference>
<dbReference type="Pfam" id="PF03473">
    <property type="entry name" value="MOSC"/>
    <property type="match status" value="1"/>
</dbReference>
<dbReference type="InterPro" id="IPR005303">
    <property type="entry name" value="MOCOS_middle"/>
</dbReference>
<dbReference type="EMBL" id="BAAAHP010000153">
    <property type="protein sequence ID" value="GAA0895079.1"/>
    <property type="molecule type" value="Genomic_DNA"/>
</dbReference>
<comment type="caution">
    <text evidence="2">The sequence shown here is derived from an EMBL/GenBank/DDBJ whole genome shotgun (WGS) entry which is preliminary data.</text>
</comment>
<accession>A0ABN1N6H3</accession>
<feature type="domain" description="MOSC" evidence="1">
    <location>
        <begin position="141"/>
        <end position="299"/>
    </location>
</feature>
<keyword evidence="3" id="KW-1185">Reference proteome</keyword>
<protein>
    <submittedName>
        <fullName evidence="2">MOSC domain-containing protein</fullName>
    </submittedName>
</protein>
<gene>
    <name evidence="2" type="ORF">GCM10009559_49550</name>
</gene>
<dbReference type="SUPFAM" id="SSF50800">
    <property type="entry name" value="PK beta-barrel domain-like"/>
    <property type="match status" value="1"/>
</dbReference>
<organism evidence="2 3">
    <name type="scientific">Pseudonocardia zijingensis</name>
    <dbReference type="NCBI Taxonomy" id="153376"/>
    <lineage>
        <taxon>Bacteria</taxon>
        <taxon>Bacillati</taxon>
        <taxon>Actinomycetota</taxon>
        <taxon>Actinomycetes</taxon>
        <taxon>Pseudonocardiales</taxon>
        <taxon>Pseudonocardiaceae</taxon>
        <taxon>Pseudonocardia</taxon>
    </lineage>
</organism>
<dbReference type="PROSITE" id="PS51340">
    <property type="entry name" value="MOSC"/>
    <property type="match status" value="1"/>
</dbReference>
<dbReference type="RefSeq" id="WP_343943946.1">
    <property type="nucleotide sequence ID" value="NZ_BAAAHP010000153.1"/>
</dbReference>
<sequence>MVVTQLYRYPVKSMLGEPLERCRVVDERGLAGDRAYALIDVETGTVASAKVPRLWGGLLGFSARCAQEPDGAGPPPVEITFPDGSVHHSGDADIDAALSTAIGRAVRLTAIPPEGAAFEEVWPEIDGLAPEAVVAGTRVRTEVTGEAVSRFDLAALAPHPAFFDLAVLHLLTTATLRRLRELAPAATFDARRYRPNLVVDTGDTGFVENGWQGRTLVFGSGPDAGPDVGPNITVSMPTMRCVMTTLAQDDLPRDPDTLRTIARHNRVDIPGLGTWACAGAYADVSAGGEIAVGDRFEVTDGR</sequence>